<organism evidence="1 2">
    <name type="scientific">Fusicatenibacter faecihominis</name>
    <dbReference type="NCBI Taxonomy" id="2881276"/>
    <lineage>
        <taxon>Bacteria</taxon>
        <taxon>Bacillati</taxon>
        <taxon>Bacillota</taxon>
        <taxon>Clostridia</taxon>
        <taxon>Lachnospirales</taxon>
        <taxon>Lachnospiraceae</taxon>
        <taxon>Fusicatenibacter</taxon>
    </lineage>
</organism>
<accession>A0AAE3DQD7</accession>
<protein>
    <submittedName>
        <fullName evidence="1">Glycoside hydrolase family 99-like domain-containing protein</fullName>
    </submittedName>
</protein>
<dbReference type="InterPro" id="IPR032719">
    <property type="entry name" value="WbsX"/>
</dbReference>
<proteinExistence type="predicted"/>
<dbReference type="Proteomes" id="UP001197875">
    <property type="component" value="Unassembled WGS sequence"/>
</dbReference>
<dbReference type="GO" id="GO:0016787">
    <property type="term" value="F:hydrolase activity"/>
    <property type="evidence" value="ECO:0007669"/>
    <property type="project" value="UniProtKB-KW"/>
</dbReference>
<dbReference type="RefSeq" id="WP_227614216.1">
    <property type="nucleotide sequence ID" value="NZ_JAJEPR010000003.1"/>
</dbReference>
<dbReference type="Gene3D" id="3.20.20.80">
    <property type="entry name" value="Glycosidases"/>
    <property type="match status" value="1"/>
</dbReference>
<dbReference type="EMBL" id="JAJEPR010000003">
    <property type="protein sequence ID" value="MCC2188706.1"/>
    <property type="molecule type" value="Genomic_DNA"/>
</dbReference>
<name>A0AAE3DQD7_9FIRM</name>
<sequence>MKVIPFYLPQFHEIPENNAFWGEGFTEWTNVKNAKPLYEGHMQPMEPLNDNYYDLTDVETLKWQADLAEKYGIYGFCIYHYWIQGRKLLEKPLELLRDNKDINVRYCISWANHSWTDSWSGNNTMLIAQTYGGKEDWDAHFDYLYTFFSDKRYICVEGKPLLLIFNPEDVSNLNEMLDYWQKKAVEKGLKGISFAYQNYYFGMKKHKDDSRFDFGVEHQPAYAFYDYRSKWMMFIRKNGYKFLSFLQRTFKVKINMDVTKLELMDYGKLWECVINRKPTDEKRIPGAFTGWDNTPRKGKHGLVVNNASPELFHQYFSKQIRRAKEVYHKDMIFVAAWNEWAEGSMLEPDKINGYGYLEAVKQALIENNEWPEEN</sequence>
<keyword evidence="1" id="KW-0378">Hydrolase</keyword>
<dbReference type="CDD" id="cd11579">
    <property type="entry name" value="Glyco_tran_WbsX"/>
    <property type="match status" value="1"/>
</dbReference>
<reference evidence="1 2" key="1">
    <citation type="submission" date="2021-10" db="EMBL/GenBank/DDBJ databases">
        <title>Anaerobic single-cell dispensing facilitates the cultivation of human gut bacteria.</title>
        <authorList>
            <person name="Afrizal A."/>
        </authorList>
    </citation>
    <scope>NUCLEOTIDE SEQUENCE [LARGE SCALE GENOMIC DNA]</scope>
    <source>
        <strain evidence="1 2">CLA-AA-H277</strain>
    </source>
</reference>
<evidence type="ECO:0000313" key="1">
    <source>
        <dbReference type="EMBL" id="MCC2188706.1"/>
    </source>
</evidence>
<dbReference type="Pfam" id="PF14307">
    <property type="entry name" value="Glyco_tran_WbsX"/>
    <property type="match status" value="1"/>
</dbReference>
<comment type="caution">
    <text evidence="1">The sequence shown here is derived from an EMBL/GenBank/DDBJ whole genome shotgun (WGS) entry which is preliminary data.</text>
</comment>
<dbReference type="PANTHER" id="PTHR41244">
    <property type="entry name" value="RHAMNAN SYNTHESIS F"/>
    <property type="match status" value="1"/>
</dbReference>
<dbReference type="AlphaFoldDB" id="A0AAE3DQD7"/>
<dbReference type="PANTHER" id="PTHR41244:SF1">
    <property type="entry name" value="GLYCOSYLTRANSFERASE"/>
    <property type="match status" value="1"/>
</dbReference>
<evidence type="ECO:0000313" key="2">
    <source>
        <dbReference type="Proteomes" id="UP001197875"/>
    </source>
</evidence>
<gene>
    <name evidence="1" type="ORF">LKD71_02515</name>
</gene>
<keyword evidence="2" id="KW-1185">Reference proteome</keyword>